<evidence type="ECO:0000313" key="1">
    <source>
        <dbReference type="EMBL" id="RHF04832.1"/>
    </source>
</evidence>
<protein>
    <submittedName>
        <fullName evidence="1">Uncharacterized protein</fullName>
    </submittedName>
</protein>
<sequence length="134" mass="15300">MNLGVINEAVTEMNGVEHQFTEDEKNFVVQFAFRSGNKEDTISLIEALAHSSDKAQSDEIMITYRAKYDMKPAWVEQVENLLVALEMYRIEEEKAANHLADILRAYGIDVSAEEICSTETEQLKTTVREKVEVR</sequence>
<dbReference type="RefSeq" id="WP_118140974.1">
    <property type="nucleotide sequence ID" value="NZ_QSKY01000008.1"/>
</dbReference>
<accession>A0A414M660</accession>
<comment type="caution">
    <text evidence="1">The sequence shown here is derived from an EMBL/GenBank/DDBJ whole genome shotgun (WGS) entry which is preliminary data.</text>
</comment>
<dbReference type="EMBL" id="QSKY01000008">
    <property type="protein sequence ID" value="RHF04832.1"/>
    <property type="molecule type" value="Genomic_DNA"/>
</dbReference>
<organism evidence="1 2">
    <name type="scientific">Agathobacter rectalis</name>
    <dbReference type="NCBI Taxonomy" id="39491"/>
    <lineage>
        <taxon>Bacteria</taxon>
        <taxon>Bacillati</taxon>
        <taxon>Bacillota</taxon>
        <taxon>Clostridia</taxon>
        <taxon>Lachnospirales</taxon>
        <taxon>Lachnospiraceae</taxon>
        <taxon>Agathobacter</taxon>
    </lineage>
</organism>
<evidence type="ECO:0000313" key="2">
    <source>
        <dbReference type="Proteomes" id="UP000283501"/>
    </source>
</evidence>
<name>A0A414M660_9FIRM</name>
<gene>
    <name evidence="1" type="ORF">DW703_07105</name>
</gene>
<dbReference type="Proteomes" id="UP000283501">
    <property type="component" value="Unassembled WGS sequence"/>
</dbReference>
<dbReference type="AlphaFoldDB" id="A0A414M660"/>
<proteinExistence type="predicted"/>
<reference evidence="1 2" key="1">
    <citation type="submission" date="2018-08" db="EMBL/GenBank/DDBJ databases">
        <title>A genome reference for cultivated species of the human gut microbiota.</title>
        <authorList>
            <person name="Zou Y."/>
            <person name="Xue W."/>
            <person name="Luo G."/>
        </authorList>
    </citation>
    <scope>NUCLEOTIDE SEQUENCE [LARGE SCALE GENOMIC DNA]</scope>
    <source>
        <strain evidence="1 2">AM26-2LB</strain>
    </source>
</reference>